<evidence type="ECO:0000256" key="11">
    <source>
        <dbReference type="ARBA" id="ARBA00023187"/>
    </source>
</evidence>
<keyword evidence="4" id="KW-0597">Phosphoprotein</keyword>
<dbReference type="GO" id="GO:0000244">
    <property type="term" value="P:spliceosomal tri-snRNP complex assembly"/>
    <property type="evidence" value="ECO:0007669"/>
    <property type="project" value="TreeGrafter"/>
</dbReference>
<keyword evidence="9" id="KW-0863">Zinc-finger</keyword>
<feature type="domain" description="NF-X1-type" evidence="19">
    <location>
        <begin position="525"/>
        <end position="543"/>
    </location>
</feature>
<evidence type="ECO:0000256" key="16">
    <source>
        <dbReference type="PROSITE-ProRule" id="PRU00339"/>
    </source>
</evidence>
<dbReference type="GO" id="GO:0046540">
    <property type="term" value="C:U4/U6 x U5 tri-snRNP complex"/>
    <property type="evidence" value="ECO:0007669"/>
    <property type="project" value="TreeGrafter"/>
</dbReference>
<dbReference type="EMBL" id="WNWW01000666">
    <property type="protein sequence ID" value="KAF3422638.1"/>
    <property type="molecule type" value="Genomic_DNA"/>
</dbReference>
<dbReference type="InterPro" id="IPR010491">
    <property type="entry name" value="PRP1_N"/>
</dbReference>
<dbReference type="Proteomes" id="UP000655588">
    <property type="component" value="Unassembled WGS sequence"/>
</dbReference>
<dbReference type="InterPro" id="IPR000967">
    <property type="entry name" value="Znf_NFX1"/>
</dbReference>
<feature type="domain" description="NF-X1-type" evidence="19">
    <location>
        <begin position="180"/>
        <end position="200"/>
    </location>
</feature>
<evidence type="ECO:0000256" key="9">
    <source>
        <dbReference type="ARBA" id="ARBA00022771"/>
    </source>
</evidence>
<dbReference type="Pfam" id="PF01422">
    <property type="entry name" value="zf-NF-X1"/>
    <property type="match status" value="11"/>
</dbReference>
<protein>
    <recommendedName>
        <fullName evidence="3">Pre-mRNA-processing factor 6</fullName>
    </recommendedName>
    <alternativeName>
        <fullName evidence="14">PRP6 homolog</fullName>
    </alternativeName>
    <alternativeName>
        <fullName evidence="13">U5 snRNP-associated 102 kDa protein</fullName>
    </alternativeName>
</protein>
<feature type="compositionally biased region" description="Acidic residues" evidence="18">
    <location>
        <begin position="786"/>
        <end position="799"/>
    </location>
</feature>
<evidence type="ECO:0000256" key="4">
    <source>
        <dbReference type="ARBA" id="ARBA00022553"/>
    </source>
</evidence>
<evidence type="ECO:0000256" key="15">
    <source>
        <dbReference type="ARBA" id="ARBA00046247"/>
    </source>
</evidence>
<keyword evidence="11" id="KW-0508">mRNA splicing</keyword>
<keyword evidence="17" id="KW-0175">Coiled coil</keyword>
<dbReference type="SMART" id="SM00438">
    <property type="entry name" value="ZnF_NFX"/>
    <property type="match status" value="10"/>
</dbReference>
<evidence type="ECO:0000256" key="7">
    <source>
        <dbReference type="ARBA" id="ARBA00022728"/>
    </source>
</evidence>
<accession>A0A833W6S8</accession>
<evidence type="ECO:0000256" key="2">
    <source>
        <dbReference type="ARBA" id="ARBA00004642"/>
    </source>
</evidence>
<evidence type="ECO:0000256" key="13">
    <source>
        <dbReference type="ARBA" id="ARBA00031070"/>
    </source>
</evidence>
<evidence type="ECO:0000256" key="8">
    <source>
        <dbReference type="ARBA" id="ARBA00022737"/>
    </source>
</evidence>
<dbReference type="SUPFAM" id="SSF48452">
    <property type="entry name" value="TPR-like"/>
    <property type="match status" value="4"/>
</dbReference>
<evidence type="ECO:0000256" key="10">
    <source>
        <dbReference type="ARBA" id="ARBA00022833"/>
    </source>
</evidence>
<dbReference type="FunFam" id="1.25.40.10:FF:000649">
    <property type="entry name" value="mRNA splicing factor (Prp1/Zer1), putative"/>
    <property type="match status" value="1"/>
</dbReference>
<evidence type="ECO:0000256" key="12">
    <source>
        <dbReference type="ARBA" id="ARBA00023242"/>
    </source>
</evidence>
<dbReference type="PROSITE" id="PS50005">
    <property type="entry name" value="TPR"/>
    <property type="match status" value="1"/>
</dbReference>
<dbReference type="GO" id="GO:0071013">
    <property type="term" value="C:catalytic step 2 spliceosome"/>
    <property type="evidence" value="ECO:0007669"/>
    <property type="project" value="TreeGrafter"/>
</dbReference>
<evidence type="ECO:0000313" key="20">
    <source>
        <dbReference type="EMBL" id="KAF3422638.1"/>
    </source>
</evidence>
<dbReference type="InterPro" id="IPR011990">
    <property type="entry name" value="TPR-like_helical_dom_sf"/>
</dbReference>
<keyword evidence="5" id="KW-0507">mRNA processing</keyword>
<name>A0A833W6S8_9HYME</name>
<feature type="region of interest" description="Disordered" evidence="18">
    <location>
        <begin position="683"/>
        <end position="706"/>
    </location>
</feature>
<dbReference type="Gene3D" id="1.25.40.10">
    <property type="entry name" value="Tetratricopeptide repeat domain"/>
    <property type="match status" value="3"/>
</dbReference>
<feature type="domain" description="NF-X1-type" evidence="19">
    <location>
        <begin position="403"/>
        <end position="451"/>
    </location>
</feature>
<feature type="domain" description="NF-X1-type" evidence="19">
    <location>
        <begin position="235"/>
        <end position="254"/>
    </location>
</feature>
<dbReference type="Pfam" id="PF06424">
    <property type="entry name" value="PRP1_N"/>
    <property type="match status" value="1"/>
</dbReference>
<feature type="domain" description="NF-X1-type" evidence="19">
    <location>
        <begin position="74"/>
        <end position="92"/>
    </location>
</feature>
<feature type="region of interest" description="Disordered" evidence="18">
    <location>
        <begin position="756"/>
        <end position="816"/>
    </location>
</feature>
<evidence type="ECO:0000256" key="18">
    <source>
        <dbReference type="SAM" id="MobiDB-lite"/>
    </source>
</evidence>
<feature type="compositionally biased region" description="Polar residues" evidence="18">
    <location>
        <begin position="914"/>
        <end position="926"/>
    </location>
</feature>
<sequence length="1649" mass="186938">MSQSIRVNIIDLELQQMFCFSTSVFPKCRMEYKEDDSPRKYKCFCKKTIDPLYSPWNIPHSCGETCDKLLQPECGHKCVLLCHPGPCPPCAKTVSFKCYCGKQAPQQRRCNAKNWSCGTVCNKKYESCSHTCKEVCHSGKCPPCSEILSLECHCKSNKELKQCSEGPWTCDKPCGRTFSCNVHTCEGKCHLDDDCGICPLEKNRTCPCGKKRYAVSCNQEQLPTCGDTCGKLLNCGSHYCSMRCHTDRCGQCVEVVTKWCRCGSYKKEVACGKEFHCNKKCVQMRLCGRHSCNKKCCDCLIKNTYNVCEKVCDNTLNCRKHKCAAPCHSGPCYPCARTDVIQCRCGHSKITVPCGTKRIKPPPCNRPCKIPPICHHLKRETHKCHHGYCPPCKKTCDLVYKRCGHSCVAVCHTKVWMKVSKSDVKVQPTGPWDIQKEIMQLKTLPCPPCKVSVPITCLGGHETRPWACHEAKPTSCGRLCGRMLPCKNHTCELICHKVPSSEETRNGIPCMDCESSCLLPRPAGCIHLCPKLCHPAPCNPCKQIVKTSCHCGISTIYRRCFELTSATAEKRNELLKCGNQCPKNVTKYLDKYQLVYPCGHRCANECHPGPCKNEKECSKKMKLFCECRRIKKEFICSVVQKEGISIKCDDVCTRLKNERRQAEAALLEQKRRAEEMRNQQEIEKFERKFKPRRKGKDKSDKKMSQNEMRVYLPLARQLIQNVTTSEVPSSFEKSLLERILIYGVNALSFRATGFTTRSDIGPARDANDVSDDRHAPPTKRTKKKEEEEEDEEDLNDSNYDEFSGYGGSLFSKDPYDKDDEEADAIYEAIDKRMDEKRKEYREKRLREELERYRQERPKIQQQFSDLKRELVNVTEEEWKNVPEVGDARNRKQRNPRAEKFTPLPDSVLARNLGGETSTSIDPSSGLASMMPGVATPGMLTPTGDLDLRKIGQARNTLMNVKLNQVSDSVEGQTVVDPKGYLTDLQSMIPTYGGDINDIKKARLLLKSVRETNPNHPPAWIASARLEEVTGKVQAARNLIMKGCEVNPTSEDLWLEAARLQPPDTAKAVIAQSVRHIPTSVRIWIKAADLEIETKAKRRVYRKALEHIPNSVRLWKAAVELEEPEDARILLSRAVECCPTSVDLWLALARLETYDNARKVLNKARENIPTDRQIWTTAAKLEEANGNKHMVEKIIDRAISSLSANGVEINREHWFKEAMEAEKAGAVHTCQVIVKAIISFGVEEEDRKHTWMEDAETCAQQGALECARAVYAYALSTFPSKKSIWLRAAYFEKTYGTRESLESLLQRAVAHCPKSEVLWLMGAKSKWLAGDVPAARGILSLAFQANPNSEEIWLAAVKLESENSEYERARRLLAKARASAPTPRVMMKSAKLEWALNNLDAALLLLKEALEAFDDFPKLWLMKGQIEEQQGNLDKALDTYNQAIKKCPNSIPLWRLLAQLEHRKGQVTKARSVLEKARLKNLKNPELWLEAIRNELKVGGVRDMANTLMAKALQECPTSGLLWAEAIFMEPRPQRKTKSVDALKKCEHDPHVLLAVSKLFWCEHKISKCRDWFNRTVKIDPDLGDAWAYFYKFELLNGTEEQQEDVKKRCIAAEPHHGENWCKVSKNIANWCLSTDQILVLVAKDLPIPI</sequence>
<dbReference type="GO" id="GO:0008270">
    <property type="term" value="F:zinc ion binding"/>
    <property type="evidence" value="ECO:0007669"/>
    <property type="project" value="UniProtKB-KW"/>
</dbReference>
<dbReference type="Pfam" id="PF13432">
    <property type="entry name" value="TPR_16"/>
    <property type="match status" value="1"/>
</dbReference>
<dbReference type="FunFam" id="1.25.40.10:FF:000054">
    <property type="entry name" value="Pre-mRNA processing factor 6"/>
    <property type="match status" value="1"/>
</dbReference>
<keyword evidence="12" id="KW-0539">Nucleus</keyword>
<dbReference type="InterPro" id="IPR045075">
    <property type="entry name" value="Syf1-like"/>
</dbReference>
<feature type="region of interest" description="Disordered" evidence="18">
    <location>
        <begin position="907"/>
        <end position="926"/>
    </location>
</feature>
<evidence type="ECO:0000256" key="3">
    <source>
        <dbReference type="ARBA" id="ARBA00020235"/>
    </source>
</evidence>
<keyword evidence="10" id="KW-0862">Zinc</keyword>
<dbReference type="GO" id="GO:0016607">
    <property type="term" value="C:nuclear speck"/>
    <property type="evidence" value="ECO:0007669"/>
    <property type="project" value="UniProtKB-SubCell"/>
</dbReference>
<evidence type="ECO:0000256" key="14">
    <source>
        <dbReference type="ARBA" id="ARBA00032140"/>
    </source>
</evidence>
<comment type="function">
    <text evidence="15">Involved in pre-mRNA splicing as component of the U4/U6-U5 tri-snRNP complex, one of the building blocks of the spliceosome. Enhances dihydrotestosterone-induced transactivation activity of AR, as well as dexamethasone-induced transactivation activity of NR3C1, but does not affect estrogen-induced transactivation.</text>
</comment>
<feature type="domain" description="NF-X1-type" evidence="19">
    <location>
        <begin position="598"/>
        <end position="619"/>
    </location>
</feature>
<keyword evidence="16" id="KW-0802">TPR repeat</keyword>
<feature type="domain" description="NF-X1-type" evidence="19">
    <location>
        <begin position="318"/>
        <end position="337"/>
    </location>
</feature>
<dbReference type="FunFam" id="1.25.40.10:FF:000058">
    <property type="entry name" value="Pre-mRNA processing factor 6"/>
    <property type="match status" value="1"/>
</dbReference>
<feature type="repeat" description="TPR" evidence="16">
    <location>
        <begin position="1416"/>
        <end position="1449"/>
    </location>
</feature>
<feature type="compositionally biased region" description="Basic and acidic residues" evidence="18">
    <location>
        <begin position="765"/>
        <end position="775"/>
    </location>
</feature>
<dbReference type="SMART" id="SM00386">
    <property type="entry name" value="HAT"/>
    <property type="match status" value="15"/>
</dbReference>
<dbReference type="PANTHER" id="PTHR11246">
    <property type="entry name" value="PRE-MRNA SPLICING FACTOR"/>
    <property type="match status" value="1"/>
</dbReference>
<dbReference type="InterPro" id="IPR003107">
    <property type="entry name" value="HAT"/>
</dbReference>
<keyword evidence="8" id="KW-0677">Repeat</keyword>
<evidence type="ECO:0000313" key="21">
    <source>
        <dbReference type="Proteomes" id="UP000655588"/>
    </source>
</evidence>
<reference evidence="20" key="1">
    <citation type="submission" date="2019-11" db="EMBL/GenBank/DDBJ databases">
        <title>The nuclear and mitochondrial genomes of Frieseomelitta varia - a highly eusocial stingless bee (Meliponini) with a permanently sterile worker caste.</title>
        <authorList>
            <person name="Freitas F.C.P."/>
            <person name="Lourenco A.P."/>
            <person name="Nunes F.M.F."/>
            <person name="Paschoal A.R."/>
            <person name="Abreu F.C.P."/>
            <person name="Barbin F.O."/>
            <person name="Bataglia L."/>
            <person name="Cardoso-Junior C.A.M."/>
            <person name="Cervoni M.S."/>
            <person name="Silva S.R."/>
            <person name="Dalarmi F."/>
            <person name="Del Lama M.A."/>
            <person name="Depintor T.S."/>
            <person name="Ferreira K.M."/>
            <person name="Goria P.S."/>
            <person name="Jaskot M.C."/>
            <person name="Lago D.C."/>
            <person name="Luna-Lucena D."/>
            <person name="Moda L.M."/>
            <person name="Nascimento L."/>
            <person name="Pedrino M."/>
            <person name="Rabico F.O."/>
            <person name="Sanches F.C."/>
            <person name="Santos D.E."/>
            <person name="Santos C.G."/>
            <person name="Vieira J."/>
            <person name="Lopes T.F."/>
            <person name="Barchuk A.R."/>
            <person name="Hartfelder K."/>
            <person name="Simoes Z.L.P."/>
            <person name="Bitondi M.M.G."/>
            <person name="Pinheiro D.G."/>
        </authorList>
    </citation>
    <scope>NUCLEOTIDE SEQUENCE</scope>
    <source>
        <strain evidence="20">USP_RPSP 00005682</strain>
        <tissue evidence="20">Whole individual</tissue>
    </source>
</reference>
<evidence type="ECO:0000256" key="5">
    <source>
        <dbReference type="ARBA" id="ARBA00022664"/>
    </source>
</evidence>
<dbReference type="PANTHER" id="PTHR11246:SF1">
    <property type="entry name" value="PRE-MRNA-PROCESSING FACTOR 6"/>
    <property type="match status" value="1"/>
</dbReference>
<comment type="caution">
    <text evidence="20">The sequence shown here is derived from an EMBL/GenBank/DDBJ whole genome shotgun (WGS) entry which is preliminary data.</text>
</comment>
<evidence type="ECO:0000256" key="1">
    <source>
        <dbReference type="ARBA" id="ARBA00004324"/>
    </source>
</evidence>
<feature type="domain" description="NF-X1-type" evidence="19">
    <location>
        <begin position="486"/>
        <end position="515"/>
    </location>
</feature>
<organism evidence="20 21">
    <name type="scientific">Frieseomelitta varia</name>
    <dbReference type="NCBI Taxonomy" id="561572"/>
    <lineage>
        <taxon>Eukaryota</taxon>
        <taxon>Metazoa</taxon>
        <taxon>Ecdysozoa</taxon>
        <taxon>Arthropoda</taxon>
        <taxon>Hexapoda</taxon>
        <taxon>Insecta</taxon>
        <taxon>Pterygota</taxon>
        <taxon>Neoptera</taxon>
        <taxon>Endopterygota</taxon>
        <taxon>Hymenoptera</taxon>
        <taxon>Apocrita</taxon>
        <taxon>Aculeata</taxon>
        <taxon>Apoidea</taxon>
        <taxon>Anthophila</taxon>
        <taxon>Apidae</taxon>
        <taxon>Frieseomelitta</taxon>
    </lineage>
</organism>
<keyword evidence="7" id="KW-0747">Spliceosome</keyword>
<feature type="domain" description="NF-X1-type" evidence="19">
    <location>
        <begin position="128"/>
        <end position="146"/>
    </location>
</feature>
<proteinExistence type="predicted"/>
<evidence type="ECO:0000256" key="6">
    <source>
        <dbReference type="ARBA" id="ARBA00022723"/>
    </source>
</evidence>
<dbReference type="InterPro" id="IPR019734">
    <property type="entry name" value="TPR_rpt"/>
</dbReference>
<keyword evidence="21" id="KW-1185">Reference proteome</keyword>
<evidence type="ECO:0000256" key="17">
    <source>
        <dbReference type="SAM" id="Coils"/>
    </source>
</evidence>
<feature type="domain" description="NF-X1-type" evidence="19">
    <location>
        <begin position="287"/>
        <end position="301"/>
    </location>
</feature>
<gene>
    <name evidence="20" type="ORF">E2986_06801</name>
</gene>
<keyword evidence="6" id="KW-0479">Metal-binding</keyword>
<feature type="coiled-coil region" evidence="17">
    <location>
        <begin position="826"/>
        <end position="869"/>
    </location>
</feature>
<evidence type="ECO:0000259" key="19">
    <source>
        <dbReference type="SMART" id="SM00438"/>
    </source>
</evidence>
<dbReference type="SMART" id="SM00028">
    <property type="entry name" value="TPR"/>
    <property type="match status" value="5"/>
</dbReference>
<dbReference type="CDD" id="cd06008">
    <property type="entry name" value="NF-X1-zinc-finger"/>
    <property type="match status" value="6"/>
</dbReference>
<dbReference type="FunFam" id="1.25.40.10:FF:003529">
    <property type="entry name" value="Uncharacterized protein"/>
    <property type="match status" value="1"/>
</dbReference>
<comment type="subcellular location">
    <subcellularLocation>
        <location evidence="1">Nucleus speckle</location>
    </subcellularLocation>
    <subcellularLocation>
        <location evidence="2">Nucleus</location>
        <location evidence="2">Nucleoplasm</location>
    </subcellularLocation>
</comment>